<accession>A0ABP1U771</accession>
<keyword evidence="3" id="KW-1185">Reference proteome</keyword>
<reference evidence="3" key="2">
    <citation type="submission" date="2010-07" db="EMBL/GenBank/DDBJ databases">
        <title>Complete genome sequence of Arthrobacter arilaitensis (strain DSM 16368 / CIP 108037 / JCM 13566 / Re117).</title>
        <authorList>
            <person name="Genoscope."/>
        </authorList>
    </citation>
    <scope>NUCLEOTIDE SEQUENCE [LARGE SCALE GENOMIC DNA]</scope>
    <source>
        <strain evidence="3">DSM 16368 / CIP 108037 / IAM 15318 / JCM 13566 / Re117</strain>
    </source>
</reference>
<sequence>MKVKIYKSGITLLTSLALVISSLSVFAAPSYAAPSNSEKKAAERQITENVDSTMEFTTTRSGQVYFDIEKAKAAGADAETLEVGQLLNNYSAAQSAPAGGVTTYGMPLWGNWCGPGHGGGRAVDTLDSLCRTHDRCYGSRGYFACSCDRNLVSGIKRNAYKMGGKERAMASAVSVYFTYSFCNPFK</sequence>
<dbReference type="SUPFAM" id="SSF48619">
    <property type="entry name" value="Phospholipase A2, PLA2"/>
    <property type="match status" value="1"/>
</dbReference>
<keyword evidence="1" id="KW-0732">Signal</keyword>
<evidence type="ECO:0000313" key="2">
    <source>
        <dbReference type="EMBL" id="CBT76708.1"/>
    </source>
</evidence>
<name>A0ABP1U771_GLUAR</name>
<evidence type="ECO:0000313" key="3">
    <source>
        <dbReference type="Proteomes" id="UP000006878"/>
    </source>
</evidence>
<organism evidence="2 3">
    <name type="scientific">Glutamicibacter arilaitensis (strain DSM 16368 / CIP 108037 / IAM 15318 / JCM 13566 / NCIMB 14258 / Re117)</name>
    <name type="common">Arthrobacter arilaitensis</name>
    <dbReference type="NCBI Taxonomy" id="861360"/>
    <lineage>
        <taxon>Bacteria</taxon>
        <taxon>Bacillati</taxon>
        <taxon>Actinomycetota</taxon>
        <taxon>Actinomycetes</taxon>
        <taxon>Micrococcales</taxon>
        <taxon>Micrococcaceae</taxon>
        <taxon>Glutamicibacter</taxon>
    </lineage>
</organism>
<feature type="signal peptide" evidence="1">
    <location>
        <begin position="1"/>
        <end position="27"/>
    </location>
</feature>
<dbReference type="Proteomes" id="UP000006878">
    <property type="component" value="Chromosome"/>
</dbReference>
<gene>
    <name evidence="2" type="ordered locus">AARI_24910</name>
</gene>
<dbReference type="RefSeq" id="WP_013349825.1">
    <property type="nucleotide sequence ID" value="NC_014550.1"/>
</dbReference>
<feature type="chain" id="PRO_5045037982" evidence="1">
    <location>
        <begin position="28"/>
        <end position="186"/>
    </location>
</feature>
<evidence type="ECO:0000256" key="1">
    <source>
        <dbReference type="SAM" id="SignalP"/>
    </source>
</evidence>
<dbReference type="Gene3D" id="1.20.90.10">
    <property type="entry name" value="Phospholipase A2 domain"/>
    <property type="match status" value="1"/>
</dbReference>
<proteinExistence type="predicted"/>
<dbReference type="GeneID" id="303187090"/>
<reference evidence="3" key="1">
    <citation type="journal article" date="2010" name="PLoS ONE">
        <title>The Arthrobacter arilaitensis Re117 genome sequence reveals its genetic adaptation to the surface of cheese.</title>
        <authorList>
            <person name="Monnet C."/>
            <person name="Loux V."/>
            <person name="Gibrat J.F."/>
            <person name="Spinnler E."/>
            <person name="Barbe V."/>
            <person name="Vacherie B."/>
            <person name="Gavory F."/>
            <person name="Gourbeyre E."/>
            <person name="Siguier P."/>
            <person name="Chandler M."/>
            <person name="Elleuch R."/>
            <person name="Irlinger F."/>
            <person name="Vallaeys T."/>
        </authorList>
    </citation>
    <scope>NUCLEOTIDE SEQUENCE</scope>
    <source>
        <strain evidence="3">DSM 16368 / CIP 108037 / IAM 15318 / JCM 13566 / Re117</strain>
    </source>
</reference>
<protein>
    <submittedName>
        <fullName evidence="2">Hypothetical secreted protein</fullName>
    </submittedName>
</protein>
<dbReference type="InterPro" id="IPR036444">
    <property type="entry name" value="PLipase_A2_dom_sf"/>
</dbReference>
<dbReference type="EMBL" id="FQ311875">
    <property type="protein sequence ID" value="CBT76708.1"/>
    <property type="molecule type" value="Genomic_DNA"/>
</dbReference>